<dbReference type="EMBL" id="SHKW01000001">
    <property type="protein sequence ID" value="RZU42718.1"/>
    <property type="molecule type" value="Genomic_DNA"/>
</dbReference>
<keyword evidence="7" id="KW-0865">Zymogen</keyword>
<dbReference type="GO" id="GO:0006508">
    <property type="term" value="P:proteolysis"/>
    <property type="evidence" value="ECO:0007669"/>
    <property type="project" value="UniProtKB-KW"/>
</dbReference>
<feature type="compositionally biased region" description="Basic residues" evidence="9">
    <location>
        <begin position="545"/>
        <end position="561"/>
    </location>
</feature>
<accession>A0A4Q7YY90</accession>
<evidence type="ECO:0000256" key="8">
    <source>
        <dbReference type="PROSITE-ProRule" id="PRU01240"/>
    </source>
</evidence>
<comment type="caution">
    <text evidence="8">Lacks conserved residue(s) required for the propagation of feature annotation.</text>
</comment>
<dbReference type="InterPro" id="IPR050819">
    <property type="entry name" value="Tripeptidyl-peptidase_I"/>
</dbReference>
<dbReference type="GO" id="GO:0008240">
    <property type="term" value="F:tripeptidyl-peptidase activity"/>
    <property type="evidence" value="ECO:0007669"/>
    <property type="project" value="TreeGrafter"/>
</dbReference>
<gene>
    <name evidence="11" type="ORF">BDD14_4311</name>
</gene>
<evidence type="ECO:0000256" key="5">
    <source>
        <dbReference type="ARBA" id="ARBA00022825"/>
    </source>
</evidence>
<comment type="cofactor">
    <cofactor evidence="1">
        <name>Ca(2+)</name>
        <dbReference type="ChEBI" id="CHEBI:29108"/>
    </cofactor>
</comment>
<dbReference type="CDD" id="cd04056">
    <property type="entry name" value="Peptidases_S53"/>
    <property type="match status" value="1"/>
</dbReference>
<evidence type="ECO:0000313" key="12">
    <source>
        <dbReference type="Proteomes" id="UP000292958"/>
    </source>
</evidence>
<organism evidence="11 12">
    <name type="scientific">Edaphobacter modestus</name>
    <dbReference type="NCBI Taxonomy" id="388466"/>
    <lineage>
        <taxon>Bacteria</taxon>
        <taxon>Pseudomonadati</taxon>
        <taxon>Acidobacteriota</taxon>
        <taxon>Terriglobia</taxon>
        <taxon>Terriglobales</taxon>
        <taxon>Acidobacteriaceae</taxon>
        <taxon>Edaphobacter</taxon>
    </lineage>
</organism>
<dbReference type="SUPFAM" id="SSF52743">
    <property type="entry name" value="Subtilisin-like"/>
    <property type="match status" value="1"/>
</dbReference>
<evidence type="ECO:0000256" key="4">
    <source>
        <dbReference type="ARBA" id="ARBA00022801"/>
    </source>
</evidence>
<comment type="similarity">
    <text evidence="8">Belongs to the peptidase S8 family.</text>
</comment>
<comment type="caution">
    <text evidence="11">The sequence shown here is derived from an EMBL/GenBank/DDBJ whole genome shotgun (WGS) entry which is preliminary data.</text>
</comment>
<dbReference type="SMART" id="SM00944">
    <property type="entry name" value="Pro-kuma_activ"/>
    <property type="match status" value="1"/>
</dbReference>
<keyword evidence="4" id="KW-0378">Hydrolase</keyword>
<dbReference type="Pfam" id="PF09286">
    <property type="entry name" value="Pro-kuma_activ"/>
    <property type="match status" value="1"/>
</dbReference>
<evidence type="ECO:0000256" key="2">
    <source>
        <dbReference type="ARBA" id="ARBA00022670"/>
    </source>
</evidence>
<dbReference type="PROSITE" id="PS51892">
    <property type="entry name" value="SUBTILASE"/>
    <property type="match status" value="1"/>
</dbReference>
<evidence type="ECO:0000256" key="6">
    <source>
        <dbReference type="ARBA" id="ARBA00022837"/>
    </source>
</evidence>
<sequence>MAPRKSLPRFSAQLRTLLPGSEKPAAAPAAAETPAPPGARVTVSVIVRRKAPLKTAHSTGKQRLTRAQFRASHGPDPAAVRLVRGFAKEYGLTVQPGTPAPGRRTMKLTGTVASLQRAFGVSLMHKDLGGTSCRVREGGIHLPEELIGSVVAVLGLDNRPQAQPHFRIAGETGSTAARTAQGSGFARPHASANVSYTPVQIGQLYGFPSTATAKDQTIALIELGGGFRQADITAYFKSLGQKAPKVVAVSVSGGKNSPGSANGADGEVMLDIEVAAAVAPGSRIVVYFAPNTDQGFVDAIASAVHDTTYKPSVISISWGAAEANWTAQAMNALDAACQSAAALGITITVASGDNGSSDGVSDNKNHVDFPASSPHVLACGGTNLESSNGSITSETVWNDQNGGATGGGVSNVFAIPSWQTNADVPKPTASPGGRGVPDVAGNADPATGYAIRVDGQTMVIGGTSAVAPLWAGLLALANQQNGKSAGFINPIIYAAKAKPAFRDITQGNNGAFKANSGWDACTGLGSPIAPQLIAVVNPSASSTRKPTKGKTKKTTAKRSSKSTHAIVGKKLPGKLKPPTLTLKPRQEYLQ</sequence>
<dbReference type="OrthoDB" id="9002785at2"/>
<keyword evidence="2" id="KW-0645">Protease</keyword>
<evidence type="ECO:0000256" key="7">
    <source>
        <dbReference type="ARBA" id="ARBA00023145"/>
    </source>
</evidence>
<keyword evidence="12" id="KW-1185">Reference proteome</keyword>
<keyword evidence="3" id="KW-0479">Metal-binding</keyword>
<dbReference type="Gene3D" id="3.40.50.200">
    <property type="entry name" value="Peptidase S8/S53 domain"/>
    <property type="match status" value="1"/>
</dbReference>
<dbReference type="InterPro" id="IPR015366">
    <property type="entry name" value="S53_propep"/>
</dbReference>
<feature type="compositionally biased region" description="Low complexity" evidence="9">
    <location>
        <begin position="568"/>
        <end position="583"/>
    </location>
</feature>
<reference evidence="11 12" key="1">
    <citation type="submission" date="2019-02" db="EMBL/GenBank/DDBJ databases">
        <title>Genomic Encyclopedia of Archaeal and Bacterial Type Strains, Phase II (KMG-II): from individual species to whole genera.</title>
        <authorList>
            <person name="Goeker M."/>
        </authorList>
    </citation>
    <scope>NUCLEOTIDE SEQUENCE [LARGE SCALE GENOMIC DNA]</scope>
    <source>
        <strain evidence="11 12">DSM 18101</strain>
    </source>
</reference>
<evidence type="ECO:0000259" key="10">
    <source>
        <dbReference type="PROSITE" id="PS51695"/>
    </source>
</evidence>
<feature type="region of interest" description="Disordered" evidence="9">
    <location>
        <begin position="538"/>
        <end position="590"/>
    </location>
</feature>
<protein>
    <submittedName>
        <fullName evidence="11">Kumamolisin</fullName>
    </submittedName>
</protein>
<dbReference type="SUPFAM" id="SSF54897">
    <property type="entry name" value="Protease propeptides/inhibitors"/>
    <property type="match status" value="1"/>
</dbReference>
<dbReference type="AlphaFoldDB" id="A0A4Q7YY90"/>
<dbReference type="RefSeq" id="WP_130420726.1">
    <property type="nucleotide sequence ID" value="NZ_SHKW01000001.1"/>
</dbReference>
<dbReference type="InterPro" id="IPR036852">
    <property type="entry name" value="Peptidase_S8/S53_dom_sf"/>
</dbReference>
<dbReference type="GO" id="GO:0004252">
    <property type="term" value="F:serine-type endopeptidase activity"/>
    <property type="evidence" value="ECO:0007669"/>
    <property type="project" value="InterPro"/>
</dbReference>
<proteinExistence type="inferred from homology"/>
<evidence type="ECO:0000313" key="11">
    <source>
        <dbReference type="EMBL" id="RZU42718.1"/>
    </source>
</evidence>
<keyword evidence="6" id="KW-0106">Calcium</keyword>
<evidence type="ECO:0000256" key="3">
    <source>
        <dbReference type="ARBA" id="ARBA00022723"/>
    </source>
</evidence>
<dbReference type="CDD" id="cd11377">
    <property type="entry name" value="Pro-peptidase_S53"/>
    <property type="match status" value="1"/>
</dbReference>
<dbReference type="PROSITE" id="PS51695">
    <property type="entry name" value="SEDOLISIN"/>
    <property type="match status" value="1"/>
</dbReference>
<dbReference type="PANTHER" id="PTHR14218:SF15">
    <property type="entry name" value="TRIPEPTIDYL-PEPTIDASE 1"/>
    <property type="match status" value="1"/>
</dbReference>
<feature type="domain" description="Peptidase S53" evidence="10">
    <location>
        <begin position="195"/>
        <end position="539"/>
    </location>
</feature>
<dbReference type="GO" id="GO:0046872">
    <property type="term" value="F:metal ion binding"/>
    <property type="evidence" value="ECO:0007669"/>
    <property type="project" value="UniProtKB-KW"/>
</dbReference>
<dbReference type="PANTHER" id="PTHR14218">
    <property type="entry name" value="PROTEASE S8 TRIPEPTIDYL PEPTIDASE I CLN2"/>
    <property type="match status" value="1"/>
</dbReference>
<evidence type="ECO:0000256" key="1">
    <source>
        <dbReference type="ARBA" id="ARBA00001913"/>
    </source>
</evidence>
<keyword evidence="5" id="KW-0720">Serine protease</keyword>
<name>A0A4Q7YY90_9BACT</name>
<dbReference type="Proteomes" id="UP000292958">
    <property type="component" value="Unassembled WGS sequence"/>
</dbReference>
<evidence type="ECO:0000256" key="9">
    <source>
        <dbReference type="SAM" id="MobiDB-lite"/>
    </source>
</evidence>
<dbReference type="InterPro" id="IPR030400">
    <property type="entry name" value="Sedolisin_dom"/>
</dbReference>